<dbReference type="InterPro" id="IPR044700">
    <property type="entry name" value="PIP2/PIPL1"/>
</dbReference>
<dbReference type="Proteomes" id="UP000607653">
    <property type="component" value="Unassembled WGS sequence"/>
</dbReference>
<dbReference type="AlphaFoldDB" id="A0A822XMZ6"/>
<keyword evidence="2" id="KW-0732">Signal</keyword>
<protein>
    <submittedName>
        <fullName evidence="3">Uncharacterized protein</fullName>
    </submittedName>
</protein>
<feature type="compositionally biased region" description="Polar residues" evidence="1">
    <location>
        <begin position="59"/>
        <end position="86"/>
    </location>
</feature>
<feature type="chain" id="PRO_5033065935" evidence="2">
    <location>
        <begin position="25"/>
        <end position="146"/>
    </location>
</feature>
<dbReference type="PANTHER" id="PTHR34663">
    <property type="entry name" value="OS06G0637400 PROTEIN"/>
    <property type="match status" value="1"/>
</dbReference>
<accession>A0A822XMZ6</accession>
<comment type="caution">
    <text evidence="3">The sequence shown here is derived from an EMBL/GenBank/DDBJ whole genome shotgun (WGS) entry which is preliminary data.</text>
</comment>
<organism evidence="3 4">
    <name type="scientific">Nelumbo nucifera</name>
    <name type="common">Sacred lotus</name>
    <dbReference type="NCBI Taxonomy" id="4432"/>
    <lineage>
        <taxon>Eukaryota</taxon>
        <taxon>Viridiplantae</taxon>
        <taxon>Streptophyta</taxon>
        <taxon>Embryophyta</taxon>
        <taxon>Tracheophyta</taxon>
        <taxon>Spermatophyta</taxon>
        <taxon>Magnoliopsida</taxon>
        <taxon>Proteales</taxon>
        <taxon>Nelumbonaceae</taxon>
        <taxon>Nelumbo</taxon>
    </lineage>
</organism>
<evidence type="ECO:0000313" key="4">
    <source>
        <dbReference type="Proteomes" id="UP000607653"/>
    </source>
</evidence>
<gene>
    <name evidence="3" type="ORF">HUJ06_022885</name>
</gene>
<evidence type="ECO:0000313" key="3">
    <source>
        <dbReference type="EMBL" id="DAD21422.1"/>
    </source>
</evidence>
<reference evidence="3 4" key="1">
    <citation type="journal article" date="2020" name="Mol. Biol. Evol.">
        <title>Distinct Expression and Methylation Patterns for Genes with Different Fates following a Single Whole-Genome Duplication in Flowering Plants.</title>
        <authorList>
            <person name="Shi T."/>
            <person name="Rahmani R.S."/>
            <person name="Gugger P.F."/>
            <person name="Wang M."/>
            <person name="Li H."/>
            <person name="Zhang Y."/>
            <person name="Li Z."/>
            <person name="Wang Q."/>
            <person name="Van de Peer Y."/>
            <person name="Marchal K."/>
            <person name="Chen J."/>
        </authorList>
    </citation>
    <scope>NUCLEOTIDE SEQUENCE [LARGE SCALE GENOMIC DNA]</scope>
    <source>
        <tissue evidence="3">Leaf</tissue>
    </source>
</reference>
<name>A0A822XMZ6_NELNU</name>
<sequence length="146" mass="15053">MARALQFFPLLLLLSSTLFFTTEGRPFNMLIKSVSFTTGTDQSIEGFTDTLSLGAIKNSGPSPGTGNKFTNSQTLGGMKISSSSPSPGVGHRKFINVQTLGGIKNSGPSPDGGGGHSFTNAQTLGGIKNSGPSPGTGNSFINARRN</sequence>
<dbReference type="GO" id="GO:0050793">
    <property type="term" value="P:regulation of developmental process"/>
    <property type="evidence" value="ECO:0007669"/>
    <property type="project" value="InterPro"/>
</dbReference>
<proteinExistence type="predicted"/>
<dbReference type="EMBL" id="DUZY01000001">
    <property type="protein sequence ID" value="DAD21422.1"/>
    <property type="molecule type" value="Genomic_DNA"/>
</dbReference>
<evidence type="ECO:0000256" key="2">
    <source>
        <dbReference type="SAM" id="SignalP"/>
    </source>
</evidence>
<feature type="compositionally biased region" description="Polar residues" evidence="1">
    <location>
        <begin position="130"/>
        <end position="146"/>
    </location>
</feature>
<feature type="signal peptide" evidence="2">
    <location>
        <begin position="1"/>
        <end position="24"/>
    </location>
</feature>
<dbReference type="PANTHER" id="PTHR34663:SF9">
    <property type="entry name" value="OS06G0637400 PROTEIN"/>
    <property type="match status" value="1"/>
</dbReference>
<dbReference type="GO" id="GO:0045087">
    <property type="term" value="P:innate immune response"/>
    <property type="evidence" value="ECO:0007669"/>
    <property type="project" value="InterPro"/>
</dbReference>
<keyword evidence="4" id="KW-1185">Reference proteome</keyword>
<evidence type="ECO:0000256" key="1">
    <source>
        <dbReference type="SAM" id="MobiDB-lite"/>
    </source>
</evidence>
<feature type="region of interest" description="Disordered" evidence="1">
    <location>
        <begin position="58"/>
        <end position="146"/>
    </location>
</feature>